<keyword evidence="2" id="KW-1185">Reference proteome</keyword>
<name>A0ACC1T390_9APHY</name>
<evidence type="ECO:0000313" key="2">
    <source>
        <dbReference type="Proteomes" id="UP001148662"/>
    </source>
</evidence>
<organism evidence="1 2">
    <name type="scientific">Phlebia brevispora</name>
    <dbReference type="NCBI Taxonomy" id="194682"/>
    <lineage>
        <taxon>Eukaryota</taxon>
        <taxon>Fungi</taxon>
        <taxon>Dikarya</taxon>
        <taxon>Basidiomycota</taxon>
        <taxon>Agaricomycotina</taxon>
        <taxon>Agaricomycetes</taxon>
        <taxon>Polyporales</taxon>
        <taxon>Meruliaceae</taxon>
        <taxon>Phlebia</taxon>
    </lineage>
</organism>
<accession>A0ACC1T390</accession>
<comment type="caution">
    <text evidence="1">The sequence shown here is derived from an EMBL/GenBank/DDBJ whole genome shotgun (WGS) entry which is preliminary data.</text>
</comment>
<gene>
    <name evidence="1" type="ORF">NM688_g4534</name>
</gene>
<evidence type="ECO:0000313" key="1">
    <source>
        <dbReference type="EMBL" id="KAJ3551734.1"/>
    </source>
</evidence>
<proteinExistence type="predicted"/>
<dbReference type="Proteomes" id="UP001148662">
    <property type="component" value="Unassembled WGS sequence"/>
</dbReference>
<dbReference type="EMBL" id="JANHOG010000760">
    <property type="protein sequence ID" value="KAJ3551734.1"/>
    <property type="molecule type" value="Genomic_DNA"/>
</dbReference>
<protein>
    <submittedName>
        <fullName evidence="1">Uncharacterized protein</fullName>
    </submittedName>
</protein>
<reference evidence="1" key="1">
    <citation type="submission" date="2022-07" db="EMBL/GenBank/DDBJ databases">
        <title>Genome Sequence of Phlebia brevispora.</title>
        <authorList>
            <person name="Buettner E."/>
        </authorList>
    </citation>
    <scope>NUCLEOTIDE SEQUENCE</scope>
    <source>
        <strain evidence="1">MPL23</strain>
    </source>
</reference>
<sequence>MVLDLDHSELMASYDNARMSNLFDAALLPNYAAVASCAILTAKYVMSSVKRQKLSRSSSNEDRASEVYKGYWHCHVQEAGGLEILVYKSVRMAGVLALFTLQVYSAWISGWTTRNMALALTVAYASILATWNVLASATAARSISLHLTVVTFTIWAGYAYRDVWPLMTFTLKPLDEAEGHVLWVKVALLTFVGLIEPLFEPHAYIAIDLENLSASPSPEQTASIASLLFYAFVDPIIWLGYRSPHVSIDQLPPLCDYDDVRYTTRGAYPFLDPFSGAKKENPLWSVMKAFRMSFFAQAIALITLACSRMASPIGTNSYLQLEADEDAFVKPWVWIAWLGIGPMATVLSQQFYIFLSLRQAVRVEGIFTSLVFDHALRIRLKAEVSETKMDIRGSENAGSKTKGKNVVGKINNHVTSDLSNIQIGRNFPTILFLAPIQITLSMLFLYKVLGWSSFVGLAVMVVLFPVPAWVGNRMHSTQKKKMKATDARVQKVTEMMNALRMIKLFGWERRVSEQVSEPREDELKLIWKRKILGLGNTTIKLVYLFMTLPLC</sequence>